<dbReference type="Pfam" id="PF04718">
    <property type="entry name" value="ATP-synt_G"/>
    <property type="match status" value="1"/>
</dbReference>
<evidence type="ECO:0000256" key="8">
    <source>
        <dbReference type="ARBA" id="ARBA00023136"/>
    </source>
</evidence>
<evidence type="ECO:0000256" key="6">
    <source>
        <dbReference type="ARBA" id="ARBA00023065"/>
    </source>
</evidence>
<evidence type="ECO:0000256" key="2">
    <source>
        <dbReference type="ARBA" id="ARBA00005699"/>
    </source>
</evidence>
<organism evidence="10 11">
    <name type="scientific">Amanita muscaria (strain Koide BX008)</name>
    <dbReference type="NCBI Taxonomy" id="946122"/>
    <lineage>
        <taxon>Eukaryota</taxon>
        <taxon>Fungi</taxon>
        <taxon>Dikarya</taxon>
        <taxon>Basidiomycota</taxon>
        <taxon>Agaricomycotina</taxon>
        <taxon>Agaricomycetes</taxon>
        <taxon>Agaricomycetidae</taxon>
        <taxon>Agaricales</taxon>
        <taxon>Pluteineae</taxon>
        <taxon>Amanitaceae</taxon>
        <taxon>Amanita</taxon>
    </lineage>
</organism>
<dbReference type="STRING" id="946122.A0A0C2SR30"/>
<evidence type="ECO:0000313" key="11">
    <source>
        <dbReference type="Proteomes" id="UP000054549"/>
    </source>
</evidence>
<protein>
    <submittedName>
        <fullName evidence="10">Uncharacterized protein</fullName>
    </submittedName>
</protein>
<keyword evidence="9" id="KW-0066">ATP synthesis</keyword>
<dbReference type="InParanoid" id="A0A0C2SR30"/>
<keyword evidence="3" id="KW-0813">Transport</keyword>
<evidence type="ECO:0000256" key="1">
    <source>
        <dbReference type="ARBA" id="ARBA00004325"/>
    </source>
</evidence>
<evidence type="ECO:0000256" key="9">
    <source>
        <dbReference type="ARBA" id="ARBA00023310"/>
    </source>
</evidence>
<comment type="subcellular location">
    <subcellularLocation>
        <location evidence="1">Mitochondrion membrane</location>
    </subcellularLocation>
</comment>
<keyword evidence="7" id="KW-0496">Mitochondrion</keyword>
<evidence type="ECO:0000256" key="7">
    <source>
        <dbReference type="ARBA" id="ARBA00023128"/>
    </source>
</evidence>
<evidence type="ECO:0000256" key="3">
    <source>
        <dbReference type="ARBA" id="ARBA00022448"/>
    </source>
</evidence>
<dbReference type="GO" id="GO:0015986">
    <property type="term" value="P:proton motive force-driven ATP synthesis"/>
    <property type="evidence" value="ECO:0007669"/>
    <property type="project" value="InterPro"/>
</dbReference>
<proteinExistence type="inferred from homology"/>
<keyword evidence="6" id="KW-0406">Ion transport</keyword>
<comment type="similarity">
    <text evidence="2">Belongs to the ATPase g subunit family.</text>
</comment>
<dbReference type="GO" id="GO:0031966">
    <property type="term" value="C:mitochondrial membrane"/>
    <property type="evidence" value="ECO:0007669"/>
    <property type="project" value="UniProtKB-SubCell"/>
</dbReference>
<dbReference type="Proteomes" id="UP000054549">
    <property type="component" value="Unassembled WGS sequence"/>
</dbReference>
<dbReference type="GO" id="GO:0045259">
    <property type="term" value="C:proton-transporting ATP synthase complex"/>
    <property type="evidence" value="ECO:0007669"/>
    <property type="project" value="UniProtKB-KW"/>
</dbReference>
<sequence length="164" mass="18320">MRPALPSSTLRRAVKGNTLKHRIFTRNASSETEGAQKKAQDALATAQKQAGQLWQGTKKFLEPAGQRFGGLLGSYQQPIIYNFSVARELVKQIYIAERLQPPNIATIRTAYSILFSRAISPAYWREAFQSGEILKIGIYGLEAYGIFKIGEIIGRRSLIGYNIQ</sequence>
<evidence type="ECO:0000256" key="4">
    <source>
        <dbReference type="ARBA" id="ARBA00022547"/>
    </source>
</evidence>
<dbReference type="FunCoup" id="A0A0C2SR30">
    <property type="interactions" value="1"/>
</dbReference>
<evidence type="ECO:0000256" key="5">
    <source>
        <dbReference type="ARBA" id="ARBA00022781"/>
    </source>
</evidence>
<name>A0A0C2SR30_AMAMK</name>
<keyword evidence="5" id="KW-0375">Hydrogen ion transport</keyword>
<gene>
    <name evidence="10" type="ORF">M378DRAFT_161745</name>
</gene>
<accession>A0A0C2SR30</accession>
<keyword evidence="8" id="KW-0472">Membrane</keyword>
<dbReference type="HOGENOM" id="CLU_118199_0_0_1"/>
<reference evidence="10 11" key="1">
    <citation type="submission" date="2014-04" db="EMBL/GenBank/DDBJ databases">
        <title>Evolutionary Origins and Diversification of the Mycorrhizal Mutualists.</title>
        <authorList>
            <consortium name="DOE Joint Genome Institute"/>
            <consortium name="Mycorrhizal Genomics Consortium"/>
            <person name="Kohler A."/>
            <person name="Kuo A."/>
            <person name="Nagy L.G."/>
            <person name="Floudas D."/>
            <person name="Copeland A."/>
            <person name="Barry K.W."/>
            <person name="Cichocki N."/>
            <person name="Veneault-Fourrey C."/>
            <person name="LaButti K."/>
            <person name="Lindquist E.A."/>
            <person name="Lipzen A."/>
            <person name="Lundell T."/>
            <person name="Morin E."/>
            <person name="Murat C."/>
            <person name="Riley R."/>
            <person name="Ohm R."/>
            <person name="Sun H."/>
            <person name="Tunlid A."/>
            <person name="Henrissat B."/>
            <person name="Grigoriev I.V."/>
            <person name="Hibbett D.S."/>
            <person name="Martin F."/>
        </authorList>
    </citation>
    <scope>NUCLEOTIDE SEQUENCE [LARGE SCALE GENOMIC DNA]</scope>
    <source>
        <strain evidence="10 11">Koide BX008</strain>
    </source>
</reference>
<dbReference type="AlphaFoldDB" id="A0A0C2SR30"/>
<keyword evidence="11" id="KW-1185">Reference proteome</keyword>
<keyword evidence="4" id="KW-0138">CF(0)</keyword>
<evidence type="ECO:0000313" key="10">
    <source>
        <dbReference type="EMBL" id="KIL65750.1"/>
    </source>
</evidence>
<dbReference type="GO" id="GO:0015078">
    <property type="term" value="F:proton transmembrane transporter activity"/>
    <property type="evidence" value="ECO:0007669"/>
    <property type="project" value="InterPro"/>
</dbReference>
<dbReference type="InterPro" id="IPR006808">
    <property type="entry name" value="ATP_synth_F0_gsu_mt"/>
</dbReference>
<dbReference type="EMBL" id="KN818240">
    <property type="protein sequence ID" value="KIL65750.1"/>
    <property type="molecule type" value="Genomic_DNA"/>
</dbReference>
<dbReference type="OrthoDB" id="437at2759"/>